<evidence type="ECO:0000313" key="1">
    <source>
        <dbReference type="EMBL" id="WTP88775.1"/>
    </source>
</evidence>
<sequence>MKWLILGALLALLLLFPALGTALLGVVATVASQPLTVAFGLGLTAGLRVRSRGWTR</sequence>
<proteinExistence type="predicted"/>
<protein>
    <submittedName>
        <fullName evidence="1">Uncharacterized protein</fullName>
    </submittedName>
</protein>
<dbReference type="EMBL" id="CP108140">
    <property type="protein sequence ID" value="WTP88775.1"/>
    <property type="molecule type" value="Genomic_DNA"/>
</dbReference>
<dbReference type="AlphaFoldDB" id="A0AAU1I3G7"/>
<gene>
    <name evidence="1" type="ORF">OG477_27010</name>
</gene>
<reference evidence="1" key="1">
    <citation type="submission" date="2022-10" db="EMBL/GenBank/DDBJ databases">
        <title>The complete genomes of actinobacterial strains from the NBC collection.</title>
        <authorList>
            <person name="Joergensen T.S."/>
            <person name="Alvarez Arevalo M."/>
            <person name="Sterndorff E.B."/>
            <person name="Faurdal D."/>
            <person name="Vuksanovic O."/>
            <person name="Mourched A.-S."/>
            <person name="Charusanti P."/>
            <person name="Shaw S."/>
            <person name="Blin K."/>
            <person name="Weber T."/>
        </authorList>
    </citation>
    <scope>NUCLEOTIDE SEQUENCE</scope>
    <source>
        <strain evidence="1">NBC 00180</strain>
    </source>
</reference>
<organism evidence="1">
    <name type="scientific">Streptomyces sp. NBC_00180</name>
    <dbReference type="NCBI Taxonomy" id="2903632"/>
    <lineage>
        <taxon>Bacteria</taxon>
        <taxon>Bacillati</taxon>
        <taxon>Actinomycetota</taxon>
        <taxon>Actinomycetes</taxon>
        <taxon>Kitasatosporales</taxon>
        <taxon>Streptomycetaceae</taxon>
        <taxon>Streptomyces</taxon>
    </lineage>
</organism>
<name>A0AAU1I3G7_9ACTN</name>
<accession>A0AAU1I3G7</accession>